<keyword evidence="7" id="KW-0472">Membrane</keyword>
<accession>A0A0V1IX28</accession>
<feature type="transmembrane region" description="Helical" evidence="7">
    <location>
        <begin position="531"/>
        <end position="553"/>
    </location>
</feature>
<feature type="region of interest" description="Disordered" evidence="6">
    <location>
        <begin position="69"/>
        <end position="170"/>
    </location>
</feature>
<dbReference type="AlphaFoldDB" id="A0A0V1IX28"/>
<dbReference type="Proteomes" id="UP000054632">
    <property type="component" value="Unassembled WGS sequence"/>
</dbReference>
<feature type="domain" description="C2H2-type" evidence="8">
    <location>
        <begin position="339"/>
        <end position="372"/>
    </location>
</feature>
<evidence type="ECO:0000256" key="7">
    <source>
        <dbReference type="SAM" id="Phobius"/>
    </source>
</evidence>
<comment type="caution">
    <text evidence="10">The sequence shown here is derived from an EMBL/GenBank/DDBJ whole genome shotgun (WGS) entry which is preliminary data.</text>
</comment>
<evidence type="ECO:0000256" key="4">
    <source>
        <dbReference type="ARBA" id="ARBA00022833"/>
    </source>
</evidence>
<feature type="compositionally biased region" description="Low complexity" evidence="6">
    <location>
        <begin position="385"/>
        <end position="395"/>
    </location>
</feature>
<dbReference type="EMBL" id="JYDS01000074">
    <property type="protein sequence ID" value="KRZ27176.1"/>
    <property type="molecule type" value="Genomic_DNA"/>
</dbReference>
<reference evidence="11 12" key="1">
    <citation type="submission" date="2015-01" db="EMBL/GenBank/DDBJ databases">
        <title>Evolution of Trichinella species and genotypes.</title>
        <authorList>
            <person name="Korhonen P.K."/>
            <person name="Edoardo P."/>
            <person name="Giuseppe L.R."/>
            <person name="Gasser R.B."/>
        </authorList>
    </citation>
    <scope>NUCLEOTIDE SEQUENCE [LARGE SCALE GENOMIC DNA]</scope>
    <source>
        <strain evidence="9">ISS13</strain>
        <strain evidence="10">ISS588</strain>
    </source>
</reference>
<dbReference type="EMBL" id="JYDR01000100">
    <property type="protein sequence ID" value="KRY68956.1"/>
    <property type="molecule type" value="Genomic_DNA"/>
</dbReference>
<dbReference type="PROSITE" id="PS50157">
    <property type="entry name" value="ZINC_FINGER_C2H2_2"/>
    <property type="match status" value="1"/>
</dbReference>
<keyword evidence="4" id="KW-0862">Zinc</keyword>
<keyword evidence="12" id="KW-1185">Reference proteome</keyword>
<keyword evidence="3 5" id="KW-0863">Zinc-finger</keyword>
<dbReference type="Gene3D" id="3.30.160.60">
    <property type="entry name" value="Classic Zinc Finger"/>
    <property type="match status" value="1"/>
</dbReference>
<dbReference type="GO" id="GO:0045892">
    <property type="term" value="P:negative regulation of DNA-templated transcription"/>
    <property type="evidence" value="ECO:0007669"/>
    <property type="project" value="TreeGrafter"/>
</dbReference>
<evidence type="ECO:0000313" key="12">
    <source>
        <dbReference type="Proteomes" id="UP000054805"/>
    </source>
</evidence>
<protein>
    <submittedName>
        <fullName evidence="10">Zinc finger protein Noc</fullName>
    </submittedName>
</protein>
<evidence type="ECO:0000313" key="10">
    <source>
        <dbReference type="EMBL" id="KRZ27176.1"/>
    </source>
</evidence>
<evidence type="ECO:0000256" key="1">
    <source>
        <dbReference type="ARBA" id="ARBA00010144"/>
    </source>
</evidence>
<feature type="transmembrane region" description="Helical" evidence="7">
    <location>
        <begin position="479"/>
        <end position="501"/>
    </location>
</feature>
<proteinExistence type="inferred from homology"/>
<evidence type="ECO:0000256" key="3">
    <source>
        <dbReference type="ARBA" id="ARBA00022771"/>
    </source>
</evidence>
<keyword evidence="7" id="KW-1133">Transmembrane helix</keyword>
<keyword evidence="7" id="KW-0812">Transmembrane</keyword>
<sequence length="605" mass="62726">MVSTHQQYLCPDFLSPLPATTAVGSAADDSPGASCNASSSSPLLLGQSQDSGKSPLALLAQTCNSIGLPDLPSNTNKSDGASQCTNGGGGGGESRPSPSSTDHHHHHHHGRKEVQKVRSSAGDSVDGACSSSPAKCKSSTSKSTTPVLSRSPAAAAKKEKHSTTPTQSLALPTLPTSAMFQHLLPPAPPTVSLSLTNGGAGAFALPPNSVVQFPCFGGVSSTTALVPPPRPCADPFCKTCPPAARACPIGCAQCAGHASQDYASSVWMNPYLASPFFNAGLHPSVAAAAAAAAQVGMFANLANALAGSNHHPTVAQFLNPQNNTTTGQQLQLQQQQQSYVCNWMTGDQYCGKRFASGDELLQHLRSHATHDALKTAPSNSSPTIVASSSSSSSSASSVSASASALLTRTLCQQQNAAANYLSSLRFHPYTKILSSAAAALPVASPLAPFAYGTPTIPPTIAGLDDGYDDLLARLDEESIATTAALLLLLLLLLLPPVVILITSSRGGVLMVVVEVVAGRFYQMDVRCQLRLIYYLLGFVPVEMAALCVCRAAATFERKYILWYMIAVGENCTGDIGVLRKGIFFISMDGFSNSPSPPSSTTPTTL</sequence>
<feature type="region of interest" description="Disordered" evidence="6">
    <location>
        <begin position="372"/>
        <end position="395"/>
    </location>
</feature>
<dbReference type="InterPro" id="IPR013087">
    <property type="entry name" value="Znf_C2H2_type"/>
</dbReference>
<evidence type="ECO:0000313" key="11">
    <source>
        <dbReference type="Proteomes" id="UP000054632"/>
    </source>
</evidence>
<feature type="region of interest" description="Disordered" evidence="6">
    <location>
        <begin position="24"/>
        <end position="51"/>
    </location>
</feature>
<dbReference type="PANTHER" id="PTHR12522:SF4">
    <property type="entry name" value="ZINC FINGER PROTEIN ELBOW"/>
    <property type="match status" value="1"/>
</dbReference>
<comment type="similarity">
    <text evidence="1">Belongs to the Elbow/Noc family.</text>
</comment>
<dbReference type="InterPro" id="IPR051520">
    <property type="entry name" value="Elbow/Noc_ZnFinger"/>
</dbReference>
<organism evidence="10 12">
    <name type="scientific">Trichinella pseudospiralis</name>
    <name type="common">Parasitic roundworm</name>
    <dbReference type="NCBI Taxonomy" id="6337"/>
    <lineage>
        <taxon>Eukaryota</taxon>
        <taxon>Metazoa</taxon>
        <taxon>Ecdysozoa</taxon>
        <taxon>Nematoda</taxon>
        <taxon>Enoplea</taxon>
        <taxon>Dorylaimia</taxon>
        <taxon>Trichinellida</taxon>
        <taxon>Trichinellidae</taxon>
        <taxon>Trichinella</taxon>
    </lineage>
</organism>
<dbReference type="GO" id="GO:0008270">
    <property type="term" value="F:zinc ion binding"/>
    <property type="evidence" value="ECO:0007669"/>
    <property type="project" value="UniProtKB-KW"/>
</dbReference>
<evidence type="ECO:0000259" key="8">
    <source>
        <dbReference type="PROSITE" id="PS50157"/>
    </source>
</evidence>
<feature type="compositionally biased region" description="Low complexity" evidence="6">
    <location>
        <begin position="128"/>
        <end position="146"/>
    </location>
</feature>
<dbReference type="PANTHER" id="PTHR12522">
    <property type="entry name" value="ZINC-FINGER PROTEIN NOLZ1-RELATED"/>
    <property type="match status" value="1"/>
</dbReference>
<keyword evidence="2" id="KW-0479">Metal-binding</keyword>
<evidence type="ECO:0000256" key="5">
    <source>
        <dbReference type="PROSITE-ProRule" id="PRU00042"/>
    </source>
</evidence>
<evidence type="ECO:0000256" key="6">
    <source>
        <dbReference type="SAM" id="MobiDB-lite"/>
    </source>
</evidence>
<feature type="compositionally biased region" description="Low complexity" evidence="6">
    <location>
        <begin position="30"/>
        <end position="51"/>
    </location>
</feature>
<dbReference type="GO" id="GO:0005634">
    <property type="term" value="C:nucleus"/>
    <property type="evidence" value="ECO:0007669"/>
    <property type="project" value="TreeGrafter"/>
</dbReference>
<evidence type="ECO:0000313" key="9">
    <source>
        <dbReference type="EMBL" id="KRY68956.1"/>
    </source>
</evidence>
<gene>
    <name evidence="10" type="primary">noc</name>
    <name evidence="9" type="ORF">T4A_699</name>
    <name evidence="10" type="ORF">T4B_14440</name>
</gene>
<name>A0A0V1IX28_TRIPS</name>
<evidence type="ECO:0000256" key="2">
    <source>
        <dbReference type="ARBA" id="ARBA00022723"/>
    </source>
</evidence>
<dbReference type="Proteomes" id="UP000054805">
    <property type="component" value="Unassembled WGS sequence"/>
</dbReference>
<feature type="compositionally biased region" description="Polar residues" evidence="6">
    <location>
        <begin position="72"/>
        <end position="85"/>
    </location>
</feature>